<feature type="domain" description="C2H2-type" evidence="6">
    <location>
        <begin position="285"/>
        <end position="312"/>
    </location>
</feature>
<organism evidence="7 8">
    <name type="scientific">Chironomus riparius</name>
    <dbReference type="NCBI Taxonomy" id="315576"/>
    <lineage>
        <taxon>Eukaryota</taxon>
        <taxon>Metazoa</taxon>
        <taxon>Ecdysozoa</taxon>
        <taxon>Arthropoda</taxon>
        <taxon>Hexapoda</taxon>
        <taxon>Insecta</taxon>
        <taxon>Pterygota</taxon>
        <taxon>Neoptera</taxon>
        <taxon>Endopterygota</taxon>
        <taxon>Diptera</taxon>
        <taxon>Nematocera</taxon>
        <taxon>Chironomoidea</taxon>
        <taxon>Chironomidae</taxon>
        <taxon>Chironominae</taxon>
        <taxon>Chironomus</taxon>
    </lineage>
</organism>
<accession>A0A9N9S1P1</accession>
<dbReference type="GO" id="GO:0008270">
    <property type="term" value="F:zinc ion binding"/>
    <property type="evidence" value="ECO:0007669"/>
    <property type="project" value="UniProtKB-KW"/>
</dbReference>
<keyword evidence="2" id="KW-0677">Repeat</keyword>
<dbReference type="SMART" id="SM00355">
    <property type="entry name" value="ZnF_C2H2"/>
    <property type="match status" value="10"/>
</dbReference>
<dbReference type="PANTHER" id="PTHR24379">
    <property type="entry name" value="KRAB AND ZINC FINGER DOMAIN-CONTAINING"/>
    <property type="match status" value="1"/>
</dbReference>
<sequence>MPIKISQFFKPTTSKTTMADNQTFGHFDIKQEKVTLIENINFDDVSTNCFSKVSKSTTNDFINNVKIELEQEFSIIQTTQNLKSFVKVEKFTNFDQKSSISSFSVLKSESVKSGVQCNFCAKVLSQKRKLNEHILRMHPDKLNNLHECKICNSKFVKLFKLELHMRNKHTNEKVQQFECDFDGKIFNNKNSMYLHMRTHQASIRCKICQADVKPRTFLNHMKNSHKNIDIKCEVCQKSFRSQNLLKAHQKIHNKRFECKICNRMFPELNRLKKHEKEAHKNLKTFKCEDCDKKFPSKSRLKLHQKVHNKTRPKPYKCQRCNYATDVPQNFKHHQTFHENQEKKFAAMKIPIKCDKCAVLCRNKDALWMHNRRVHSKIMYQCDLCGQYGKIKANMERHLMIVHMKK</sequence>
<reference evidence="7" key="1">
    <citation type="submission" date="2022-01" db="EMBL/GenBank/DDBJ databases">
        <authorList>
            <person name="King R."/>
        </authorList>
    </citation>
    <scope>NUCLEOTIDE SEQUENCE</scope>
</reference>
<dbReference type="InterPro" id="IPR036236">
    <property type="entry name" value="Znf_C2H2_sf"/>
</dbReference>
<name>A0A9N9S1P1_9DIPT</name>
<keyword evidence="3 5" id="KW-0863">Zinc-finger</keyword>
<evidence type="ECO:0000259" key="6">
    <source>
        <dbReference type="PROSITE" id="PS50157"/>
    </source>
</evidence>
<feature type="domain" description="C2H2-type" evidence="6">
    <location>
        <begin position="146"/>
        <end position="174"/>
    </location>
</feature>
<gene>
    <name evidence="7" type="ORF">CHIRRI_LOCUS10370</name>
</gene>
<dbReference type="FunFam" id="3.30.160.60:FF:000065">
    <property type="entry name" value="B-cell CLL/lymphoma 6, member B"/>
    <property type="match status" value="1"/>
</dbReference>
<dbReference type="OrthoDB" id="7727540at2759"/>
<protein>
    <recommendedName>
        <fullName evidence="6">C2H2-type domain-containing protein</fullName>
    </recommendedName>
</protein>
<dbReference type="Pfam" id="PF00096">
    <property type="entry name" value="zf-C2H2"/>
    <property type="match status" value="2"/>
</dbReference>
<evidence type="ECO:0000256" key="1">
    <source>
        <dbReference type="ARBA" id="ARBA00022723"/>
    </source>
</evidence>
<dbReference type="Gene3D" id="3.30.160.60">
    <property type="entry name" value="Classic Zinc Finger"/>
    <property type="match status" value="5"/>
</dbReference>
<dbReference type="PROSITE" id="PS50157">
    <property type="entry name" value="ZINC_FINGER_C2H2_2"/>
    <property type="match status" value="7"/>
</dbReference>
<dbReference type="EMBL" id="OU895879">
    <property type="protein sequence ID" value="CAG9807522.1"/>
    <property type="molecule type" value="Genomic_DNA"/>
</dbReference>
<reference evidence="7" key="2">
    <citation type="submission" date="2022-10" db="EMBL/GenBank/DDBJ databases">
        <authorList>
            <consortium name="ENA_rothamsted_submissions"/>
            <consortium name="culmorum"/>
            <person name="King R."/>
        </authorList>
    </citation>
    <scope>NUCLEOTIDE SEQUENCE</scope>
</reference>
<feature type="domain" description="C2H2-type" evidence="6">
    <location>
        <begin position="315"/>
        <end position="342"/>
    </location>
</feature>
<evidence type="ECO:0000313" key="8">
    <source>
        <dbReference type="Proteomes" id="UP001153620"/>
    </source>
</evidence>
<evidence type="ECO:0000313" key="7">
    <source>
        <dbReference type="EMBL" id="CAG9807522.1"/>
    </source>
</evidence>
<keyword evidence="8" id="KW-1185">Reference proteome</keyword>
<evidence type="ECO:0000256" key="2">
    <source>
        <dbReference type="ARBA" id="ARBA00022737"/>
    </source>
</evidence>
<dbReference type="InterPro" id="IPR013087">
    <property type="entry name" value="Znf_C2H2_type"/>
</dbReference>
<evidence type="ECO:0000256" key="3">
    <source>
        <dbReference type="ARBA" id="ARBA00022771"/>
    </source>
</evidence>
<evidence type="ECO:0000256" key="5">
    <source>
        <dbReference type="PROSITE-ProRule" id="PRU00042"/>
    </source>
</evidence>
<dbReference type="SUPFAM" id="SSF57667">
    <property type="entry name" value="beta-beta-alpha zinc fingers"/>
    <property type="match status" value="4"/>
</dbReference>
<evidence type="ECO:0000256" key="4">
    <source>
        <dbReference type="ARBA" id="ARBA00022833"/>
    </source>
</evidence>
<dbReference type="PANTHER" id="PTHR24379:SF121">
    <property type="entry name" value="C2H2-TYPE DOMAIN-CONTAINING PROTEIN"/>
    <property type="match status" value="1"/>
</dbReference>
<feature type="domain" description="C2H2-type" evidence="6">
    <location>
        <begin position="177"/>
        <end position="199"/>
    </location>
</feature>
<dbReference type="PROSITE" id="PS00028">
    <property type="entry name" value="ZINC_FINGER_C2H2_1"/>
    <property type="match status" value="6"/>
</dbReference>
<dbReference type="Proteomes" id="UP001153620">
    <property type="component" value="Chromosome 3"/>
</dbReference>
<feature type="domain" description="C2H2-type" evidence="6">
    <location>
        <begin position="230"/>
        <end position="257"/>
    </location>
</feature>
<feature type="domain" description="C2H2-type" evidence="6">
    <location>
        <begin position="256"/>
        <end position="284"/>
    </location>
</feature>
<proteinExistence type="predicted"/>
<dbReference type="AlphaFoldDB" id="A0A9N9S1P1"/>
<keyword evidence="4" id="KW-0862">Zinc</keyword>
<keyword evidence="1" id="KW-0479">Metal-binding</keyword>
<feature type="domain" description="C2H2-type" evidence="6">
    <location>
        <begin position="379"/>
        <end position="405"/>
    </location>
</feature>